<dbReference type="OrthoDB" id="7615508at2759"/>
<dbReference type="EMBL" id="BLKM01002298">
    <property type="protein sequence ID" value="GFG40556.1"/>
    <property type="molecule type" value="Genomic_DNA"/>
</dbReference>
<evidence type="ECO:0000313" key="2">
    <source>
        <dbReference type="EMBL" id="GFG40556.1"/>
    </source>
</evidence>
<feature type="region of interest" description="Disordered" evidence="1">
    <location>
        <begin position="230"/>
        <end position="295"/>
    </location>
</feature>
<dbReference type="InParanoid" id="A0A6L2Q756"/>
<organism evidence="2 3">
    <name type="scientific">Coptotermes formosanus</name>
    <name type="common">Formosan subterranean termite</name>
    <dbReference type="NCBI Taxonomy" id="36987"/>
    <lineage>
        <taxon>Eukaryota</taxon>
        <taxon>Metazoa</taxon>
        <taxon>Ecdysozoa</taxon>
        <taxon>Arthropoda</taxon>
        <taxon>Hexapoda</taxon>
        <taxon>Insecta</taxon>
        <taxon>Pterygota</taxon>
        <taxon>Neoptera</taxon>
        <taxon>Polyneoptera</taxon>
        <taxon>Dictyoptera</taxon>
        <taxon>Blattodea</taxon>
        <taxon>Blattoidea</taxon>
        <taxon>Termitoidae</taxon>
        <taxon>Rhinotermitidae</taxon>
        <taxon>Coptotermes</taxon>
    </lineage>
</organism>
<dbReference type="AlphaFoldDB" id="A0A6L2Q756"/>
<name>A0A6L2Q756_COPFO</name>
<evidence type="ECO:0000313" key="3">
    <source>
        <dbReference type="Proteomes" id="UP000502823"/>
    </source>
</evidence>
<protein>
    <submittedName>
        <fullName evidence="2">Uncharacterized protein</fullName>
    </submittedName>
</protein>
<comment type="caution">
    <text evidence="2">The sequence shown here is derived from an EMBL/GenBank/DDBJ whole genome shotgun (WGS) entry which is preliminary data.</text>
</comment>
<sequence length="377" mass="41350">MTVDFCCKKTSSVYDVPSGVEQYSDEGTHVPQSGTWKPEDLDISLISNRQLPTLVQGMSEAGPEHAHNDTAPGSSVVVSSHDGVAALHEEEIAATSLHHIKPIQNVSGPSQRTSSSQIDNIEWDFGSDDDSQGVMNVKTVEEHYSSDASVDSTPGMIQTREEIPVNILPGVVTGIEESYKNRPFHSASEFSSEIIARSKDVTSVFLEEERRYLTDAPLLFIKDAETLPRDNVDYNQDDSFKENGGMYGGGENRQFQGSIHSDSDCDSHGSPMSPESRVSLSKRKTLGSSSGSDVALHEGAELSEDEQHSGAEYFQGNEDPIFTETVSTEYDPDTQRRVITTTRTVTMSATGTDDTDGLRQSMQEIVDKFMTDERQHP</sequence>
<gene>
    <name evidence="2" type="ORF">Cfor_04478</name>
</gene>
<reference evidence="3" key="1">
    <citation type="submission" date="2020-01" db="EMBL/GenBank/DDBJ databases">
        <title>Draft genome sequence of the Termite Coptotermes fromosanus.</title>
        <authorList>
            <person name="Itakura S."/>
            <person name="Yosikawa Y."/>
            <person name="Umezawa K."/>
        </authorList>
    </citation>
    <scope>NUCLEOTIDE SEQUENCE [LARGE SCALE GENOMIC DNA]</scope>
</reference>
<dbReference type="Proteomes" id="UP000502823">
    <property type="component" value="Unassembled WGS sequence"/>
</dbReference>
<proteinExistence type="predicted"/>
<evidence type="ECO:0000256" key="1">
    <source>
        <dbReference type="SAM" id="MobiDB-lite"/>
    </source>
</evidence>
<accession>A0A6L2Q756</accession>
<keyword evidence="3" id="KW-1185">Reference proteome</keyword>